<dbReference type="PANTHER" id="PTHR24356">
    <property type="entry name" value="SERINE/THREONINE-PROTEIN KINASE"/>
    <property type="match status" value="1"/>
</dbReference>
<comment type="catalytic activity">
    <reaction evidence="10">
        <text>L-seryl-[protein] + ATP = O-phospho-L-seryl-[protein] + ADP + H(+)</text>
        <dbReference type="Rhea" id="RHEA:17989"/>
        <dbReference type="Rhea" id="RHEA-COMP:9863"/>
        <dbReference type="Rhea" id="RHEA-COMP:11604"/>
        <dbReference type="ChEBI" id="CHEBI:15378"/>
        <dbReference type="ChEBI" id="CHEBI:29999"/>
        <dbReference type="ChEBI" id="CHEBI:30616"/>
        <dbReference type="ChEBI" id="CHEBI:83421"/>
        <dbReference type="ChEBI" id="CHEBI:456216"/>
        <dbReference type="EC" id="2.7.11.1"/>
    </reaction>
</comment>
<organism evidence="13 14">
    <name type="scientific">Lutzomyia longipalpis</name>
    <name type="common">Sand fly</name>
    <dbReference type="NCBI Taxonomy" id="7200"/>
    <lineage>
        <taxon>Eukaryota</taxon>
        <taxon>Metazoa</taxon>
        <taxon>Ecdysozoa</taxon>
        <taxon>Arthropoda</taxon>
        <taxon>Hexapoda</taxon>
        <taxon>Insecta</taxon>
        <taxon>Pterygota</taxon>
        <taxon>Neoptera</taxon>
        <taxon>Endopterygota</taxon>
        <taxon>Diptera</taxon>
        <taxon>Nematocera</taxon>
        <taxon>Psychodoidea</taxon>
        <taxon>Psychodidae</taxon>
        <taxon>Lutzomyia</taxon>
        <taxon>Lutzomyia</taxon>
    </lineage>
</organism>
<sequence length="578" mass="64070">MEQCTPKKDILKDSDAVFQTINNFTTKPASPKAPTIQDFCIIKPISRGAFGKVFLGYKDGTTERLFAVKVMRKSEMINKNMVSQVITERNALALSRSPFCVNLFYSLQTASYVYLVMEYMVGGDLKSLLAMYGFFDEASAKFYAAEVALALQYLHNHGIVHRDIKPDNMLIAASGHVKLTDFGLSKIELRRDLEMSDLINCSPNLNDLNARTPGQLLSLTSHLSFGSVERRGCGTEDPPPTSTFMNIINNHRSGDTDLDSSLTSNNNGADDSRLSGVSPFFSTENIDPNVVVSAVSSINGDSQTSSSYYTCNSSVGNSNRKEVNPTVRFKRKFIRSISRSRDNKRDVHSLLSSVYDRKYKNSLNLSRFRENEDSGISSRNHDTLNGANEENGVKKELATTKEDVTSDYSRSYVGSEAESPVLNISRNFKHPNFRGSFKRKRNIDPSEAQASTGLTQEIDTIDLGSSTPKKRKEKSPLKGVLKAVSLSDDEMPINANLCNVLVSTPVSSQKVPRRDGGLLHKIKSTRFVLPASGEMQRKNPCDRAPMGILKLHDEPAMSPITRNVMQHLKLSNFDAEAL</sequence>
<protein>
    <recommendedName>
        <fullName evidence="2">Serine/threonine-protein kinase greatwall</fullName>
        <ecNumber evidence="1">2.7.11.1</ecNumber>
    </recommendedName>
    <alternativeName>
        <fullName evidence="8">Microtubule-associated serine/threonine-protein kinase-like</fullName>
    </alternativeName>
</protein>
<dbReference type="EMBL" id="AJWK01018346">
    <property type="status" value="NOT_ANNOTATED_CDS"/>
    <property type="molecule type" value="Genomic_DNA"/>
</dbReference>
<evidence type="ECO:0000313" key="14">
    <source>
        <dbReference type="Proteomes" id="UP000092461"/>
    </source>
</evidence>
<dbReference type="Pfam" id="PF00069">
    <property type="entry name" value="Pkinase"/>
    <property type="match status" value="1"/>
</dbReference>
<evidence type="ECO:0000313" key="13">
    <source>
        <dbReference type="EnsemblMetazoa" id="LLOJ005769-PA"/>
    </source>
</evidence>
<dbReference type="InterPro" id="IPR011009">
    <property type="entry name" value="Kinase-like_dom_sf"/>
</dbReference>
<evidence type="ECO:0000256" key="6">
    <source>
        <dbReference type="ARBA" id="ARBA00022777"/>
    </source>
</evidence>
<dbReference type="EnsemblMetazoa" id="LLOJ005769-RA">
    <property type="protein sequence ID" value="LLOJ005769-PA"/>
    <property type="gene ID" value="LLOJ005769"/>
</dbReference>
<feature type="compositionally biased region" description="Polar residues" evidence="11">
    <location>
        <begin position="448"/>
        <end position="467"/>
    </location>
</feature>
<comment type="catalytic activity">
    <reaction evidence="9">
        <text>L-threonyl-[protein] + ATP = O-phospho-L-threonyl-[protein] + ADP + H(+)</text>
        <dbReference type="Rhea" id="RHEA:46608"/>
        <dbReference type="Rhea" id="RHEA-COMP:11060"/>
        <dbReference type="Rhea" id="RHEA-COMP:11605"/>
        <dbReference type="ChEBI" id="CHEBI:15378"/>
        <dbReference type="ChEBI" id="CHEBI:30013"/>
        <dbReference type="ChEBI" id="CHEBI:30616"/>
        <dbReference type="ChEBI" id="CHEBI:61977"/>
        <dbReference type="ChEBI" id="CHEBI:456216"/>
        <dbReference type="EC" id="2.7.11.1"/>
    </reaction>
</comment>
<dbReference type="SUPFAM" id="SSF56112">
    <property type="entry name" value="Protein kinase-like (PK-like)"/>
    <property type="match status" value="1"/>
</dbReference>
<evidence type="ECO:0000256" key="11">
    <source>
        <dbReference type="SAM" id="MobiDB-lite"/>
    </source>
</evidence>
<feature type="compositionally biased region" description="Polar residues" evidence="11">
    <location>
        <begin position="374"/>
        <end position="388"/>
    </location>
</feature>
<keyword evidence="4" id="KW-0808">Transferase</keyword>
<dbReference type="GO" id="GO:0035556">
    <property type="term" value="P:intracellular signal transduction"/>
    <property type="evidence" value="ECO:0007669"/>
    <property type="project" value="TreeGrafter"/>
</dbReference>
<keyword evidence="7" id="KW-0067">ATP-binding</keyword>
<dbReference type="Proteomes" id="UP000092461">
    <property type="component" value="Unassembled WGS sequence"/>
</dbReference>
<evidence type="ECO:0000259" key="12">
    <source>
        <dbReference type="PROSITE" id="PS50011"/>
    </source>
</evidence>
<feature type="region of interest" description="Disordered" evidence="11">
    <location>
        <begin position="433"/>
        <end position="478"/>
    </location>
</feature>
<dbReference type="EMBL" id="AJWK01018345">
    <property type="status" value="NOT_ANNOTATED_CDS"/>
    <property type="molecule type" value="Genomic_DNA"/>
</dbReference>
<proteinExistence type="predicted"/>
<feature type="region of interest" description="Disordered" evidence="11">
    <location>
        <begin position="373"/>
        <end position="397"/>
    </location>
</feature>
<dbReference type="EC" id="2.7.11.1" evidence="1"/>
<evidence type="ECO:0000256" key="8">
    <source>
        <dbReference type="ARBA" id="ARBA00033099"/>
    </source>
</evidence>
<keyword evidence="3" id="KW-0723">Serine/threonine-protein kinase</keyword>
<evidence type="ECO:0000256" key="7">
    <source>
        <dbReference type="ARBA" id="ARBA00022840"/>
    </source>
</evidence>
<evidence type="ECO:0000256" key="4">
    <source>
        <dbReference type="ARBA" id="ARBA00022679"/>
    </source>
</evidence>
<dbReference type="InterPro" id="IPR050236">
    <property type="entry name" value="Ser_Thr_kinase_AGC"/>
</dbReference>
<dbReference type="GO" id="GO:0005634">
    <property type="term" value="C:nucleus"/>
    <property type="evidence" value="ECO:0007669"/>
    <property type="project" value="TreeGrafter"/>
</dbReference>
<keyword evidence="5" id="KW-0547">Nucleotide-binding</keyword>
<dbReference type="GO" id="GO:0004674">
    <property type="term" value="F:protein serine/threonine kinase activity"/>
    <property type="evidence" value="ECO:0007669"/>
    <property type="project" value="UniProtKB-KW"/>
</dbReference>
<dbReference type="FunFam" id="1.10.510.10:FF:000484">
    <property type="entry name" value="Serine/threonine-protein kinase greatwall, putative"/>
    <property type="match status" value="1"/>
</dbReference>
<evidence type="ECO:0000256" key="1">
    <source>
        <dbReference type="ARBA" id="ARBA00012513"/>
    </source>
</evidence>
<dbReference type="Gene3D" id="1.10.510.10">
    <property type="entry name" value="Transferase(Phosphotransferase) domain 1"/>
    <property type="match status" value="1"/>
</dbReference>
<dbReference type="PROSITE" id="PS50011">
    <property type="entry name" value="PROTEIN_KINASE_DOM"/>
    <property type="match status" value="1"/>
</dbReference>
<accession>A0A1B0CM81</accession>
<feature type="domain" description="Protein kinase" evidence="12">
    <location>
        <begin position="39"/>
        <end position="384"/>
    </location>
</feature>
<evidence type="ECO:0000256" key="3">
    <source>
        <dbReference type="ARBA" id="ARBA00022527"/>
    </source>
</evidence>
<evidence type="ECO:0000256" key="2">
    <source>
        <dbReference type="ARBA" id="ARBA00022148"/>
    </source>
</evidence>
<dbReference type="VEuPathDB" id="VectorBase:LLONM1_003817"/>
<dbReference type="InterPro" id="IPR000719">
    <property type="entry name" value="Prot_kinase_dom"/>
</dbReference>
<dbReference type="EMBL" id="AJWK01018344">
    <property type="status" value="NOT_ANNOTATED_CDS"/>
    <property type="molecule type" value="Genomic_DNA"/>
</dbReference>
<dbReference type="PANTHER" id="PTHR24356:SF1">
    <property type="entry name" value="SERINE_THREONINE-PROTEIN KINASE GREATWALL"/>
    <property type="match status" value="1"/>
</dbReference>
<dbReference type="VEuPathDB" id="VectorBase:LLOJ005769"/>
<reference evidence="13" key="1">
    <citation type="submission" date="2020-05" db="UniProtKB">
        <authorList>
            <consortium name="EnsemblMetazoa"/>
        </authorList>
    </citation>
    <scope>IDENTIFICATION</scope>
    <source>
        <strain evidence="13">Jacobina</strain>
    </source>
</reference>
<dbReference type="AlphaFoldDB" id="A0A1B0CM81"/>
<evidence type="ECO:0000256" key="10">
    <source>
        <dbReference type="ARBA" id="ARBA00048679"/>
    </source>
</evidence>
<dbReference type="GO" id="GO:0005524">
    <property type="term" value="F:ATP binding"/>
    <property type="evidence" value="ECO:0007669"/>
    <property type="project" value="UniProtKB-KW"/>
</dbReference>
<dbReference type="Gene3D" id="3.30.200.20">
    <property type="entry name" value="Phosphorylase Kinase, domain 1"/>
    <property type="match status" value="1"/>
</dbReference>
<keyword evidence="6" id="KW-0418">Kinase</keyword>
<keyword evidence="14" id="KW-1185">Reference proteome</keyword>
<dbReference type="InterPro" id="IPR008271">
    <property type="entry name" value="Ser/Thr_kinase_AS"/>
</dbReference>
<dbReference type="SMART" id="SM00220">
    <property type="entry name" value="S_TKc"/>
    <property type="match status" value="1"/>
</dbReference>
<evidence type="ECO:0000256" key="5">
    <source>
        <dbReference type="ARBA" id="ARBA00022741"/>
    </source>
</evidence>
<name>A0A1B0CM81_LUTLO</name>
<dbReference type="FunFam" id="3.30.200.20:FF:000550">
    <property type="entry name" value="Serine/threonine-protein kinase greatwall"/>
    <property type="match status" value="1"/>
</dbReference>
<evidence type="ECO:0000256" key="9">
    <source>
        <dbReference type="ARBA" id="ARBA00047899"/>
    </source>
</evidence>
<dbReference type="PROSITE" id="PS00108">
    <property type="entry name" value="PROTEIN_KINASE_ST"/>
    <property type="match status" value="1"/>
</dbReference>